<evidence type="ECO:0000313" key="5">
    <source>
        <dbReference type="RefSeq" id="XP_017771741.1"/>
    </source>
</evidence>
<keyword evidence="3" id="KW-0732">Signal</keyword>
<proteinExistence type="predicted"/>
<evidence type="ECO:0000256" key="2">
    <source>
        <dbReference type="SAM" id="Phobius"/>
    </source>
</evidence>
<dbReference type="InterPro" id="IPR012464">
    <property type="entry name" value="DUF1676"/>
</dbReference>
<protein>
    <submittedName>
        <fullName evidence="5">Uncharacterized protein LOC108559107</fullName>
    </submittedName>
</protein>
<reference evidence="5" key="1">
    <citation type="submission" date="2025-08" db="UniProtKB">
        <authorList>
            <consortium name="RefSeq"/>
        </authorList>
    </citation>
    <scope>IDENTIFICATION</scope>
    <source>
        <tissue evidence="5">Whole Larva</tissue>
    </source>
</reference>
<keyword evidence="4" id="KW-1185">Reference proteome</keyword>
<evidence type="ECO:0000256" key="3">
    <source>
        <dbReference type="SAM" id="SignalP"/>
    </source>
</evidence>
<feature type="transmembrane region" description="Helical" evidence="2">
    <location>
        <begin position="196"/>
        <end position="214"/>
    </location>
</feature>
<dbReference type="PANTHER" id="PTHR21879:SF17">
    <property type="entry name" value="LD24139P"/>
    <property type="match status" value="1"/>
</dbReference>
<keyword evidence="2" id="KW-0812">Transmembrane</keyword>
<dbReference type="GeneID" id="108559107"/>
<accession>A0ABM1MAZ1</accession>
<feature type="compositionally biased region" description="Polar residues" evidence="1">
    <location>
        <begin position="85"/>
        <end position="95"/>
    </location>
</feature>
<dbReference type="Pfam" id="PF07898">
    <property type="entry name" value="DUF1676"/>
    <property type="match status" value="1"/>
</dbReference>
<evidence type="ECO:0000256" key="1">
    <source>
        <dbReference type="SAM" id="MobiDB-lite"/>
    </source>
</evidence>
<feature type="chain" id="PRO_5046888837" evidence="3">
    <location>
        <begin position="21"/>
        <end position="302"/>
    </location>
</feature>
<name>A0ABM1MAZ1_NICVS</name>
<dbReference type="Proteomes" id="UP000695000">
    <property type="component" value="Unplaced"/>
</dbReference>
<dbReference type="PANTHER" id="PTHR21879">
    <property type="entry name" value="FI03362P-RELATED-RELATED"/>
    <property type="match status" value="1"/>
</dbReference>
<dbReference type="RefSeq" id="XP_017771741.1">
    <property type="nucleotide sequence ID" value="XM_017916252.1"/>
</dbReference>
<sequence>MKSFGLSFLAFALLAAHISAIPLENEINSNDSNESGDLKTIANCAEEGGFAGVMNCAAMRALKSLQYIAKQPSLEIVPGITLNSDNPNVQRSGKSLSDEELPKDPQEKANKLYSLILDNAASVVSGRTLKISMPENVSESVSRALEEGGSLDFLPGRKKKKGSMIPSYVLAIGAKMIAIVPVIMGGLALLTTKALIVAKIALVLSGIVFFQYLGNKGSTIFSGITGNSNGYGGAVSSGGYGGGAHGFSTGYGSGSYNPSTWTTNSLGGGAAAAGAGGSYARSIDVAEEAQKMAYSASVKKQN</sequence>
<feature type="transmembrane region" description="Helical" evidence="2">
    <location>
        <begin position="168"/>
        <end position="189"/>
    </location>
</feature>
<keyword evidence="2" id="KW-0472">Membrane</keyword>
<organism evidence="4 5">
    <name type="scientific">Nicrophorus vespilloides</name>
    <name type="common">Boreal carrion beetle</name>
    <dbReference type="NCBI Taxonomy" id="110193"/>
    <lineage>
        <taxon>Eukaryota</taxon>
        <taxon>Metazoa</taxon>
        <taxon>Ecdysozoa</taxon>
        <taxon>Arthropoda</taxon>
        <taxon>Hexapoda</taxon>
        <taxon>Insecta</taxon>
        <taxon>Pterygota</taxon>
        <taxon>Neoptera</taxon>
        <taxon>Endopterygota</taxon>
        <taxon>Coleoptera</taxon>
        <taxon>Polyphaga</taxon>
        <taxon>Staphyliniformia</taxon>
        <taxon>Silphidae</taxon>
        <taxon>Nicrophorinae</taxon>
        <taxon>Nicrophorus</taxon>
    </lineage>
</organism>
<evidence type="ECO:0000313" key="4">
    <source>
        <dbReference type="Proteomes" id="UP000695000"/>
    </source>
</evidence>
<gene>
    <name evidence="5" type="primary">LOC108559107</name>
</gene>
<keyword evidence="2" id="KW-1133">Transmembrane helix</keyword>
<feature type="signal peptide" evidence="3">
    <location>
        <begin position="1"/>
        <end position="20"/>
    </location>
</feature>
<feature type="region of interest" description="Disordered" evidence="1">
    <location>
        <begin position="85"/>
        <end position="104"/>
    </location>
</feature>